<evidence type="ECO:0000256" key="3">
    <source>
        <dbReference type="ARBA" id="ARBA00022692"/>
    </source>
</evidence>
<dbReference type="Pfam" id="PF00892">
    <property type="entry name" value="EamA"/>
    <property type="match status" value="2"/>
</dbReference>
<evidence type="ECO:0000256" key="4">
    <source>
        <dbReference type="ARBA" id="ARBA00022989"/>
    </source>
</evidence>
<protein>
    <recommendedName>
        <fullName evidence="7">EamA domain-containing protein</fullName>
    </recommendedName>
</protein>
<feature type="transmembrane region" description="Helical" evidence="6">
    <location>
        <begin position="75"/>
        <end position="94"/>
    </location>
</feature>
<dbReference type="InterPro" id="IPR000620">
    <property type="entry name" value="EamA_dom"/>
</dbReference>
<dbReference type="PANTHER" id="PTHR32322">
    <property type="entry name" value="INNER MEMBRANE TRANSPORTER"/>
    <property type="match status" value="1"/>
</dbReference>
<name>A0A259TX21_9BACT</name>
<dbReference type="PANTHER" id="PTHR32322:SF2">
    <property type="entry name" value="EAMA DOMAIN-CONTAINING PROTEIN"/>
    <property type="match status" value="1"/>
</dbReference>
<dbReference type="InterPro" id="IPR037185">
    <property type="entry name" value="EmrE-like"/>
</dbReference>
<dbReference type="RefSeq" id="WP_179271022.1">
    <property type="nucleotide sequence ID" value="NZ_MQWB01000001.1"/>
</dbReference>
<dbReference type="InParanoid" id="A0A259TX21"/>
<comment type="subcellular location">
    <subcellularLocation>
        <location evidence="1">Membrane</location>
        <topology evidence="1">Multi-pass membrane protein</topology>
    </subcellularLocation>
</comment>
<reference evidence="8 9" key="1">
    <citation type="submission" date="2016-11" db="EMBL/GenBank/DDBJ databases">
        <title>Study of marine rhodopsin-containing bacteria.</title>
        <authorList>
            <person name="Yoshizawa S."/>
            <person name="Kumagai Y."/>
            <person name="Kogure K."/>
        </authorList>
    </citation>
    <scope>NUCLEOTIDE SEQUENCE [LARGE SCALE GENOMIC DNA]</scope>
    <source>
        <strain evidence="8 9">SG-29</strain>
    </source>
</reference>
<feature type="transmembrane region" description="Helical" evidence="6">
    <location>
        <begin position="45"/>
        <end position="63"/>
    </location>
</feature>
<feature type="domain" description="EamA" evidence="7">
    <location>
        <begin position="166"/>
        <end position="302"/>
    </location>
</feature>
<accession>A0A259TX21</accession>
<dbReference type="Proteomes" id="UP000216446">
    <property type="component" value="Unassembled WGS sequence"/>
</dbReference>
<feature type="transmembrane region" description="Helical" evidence="6">
    <location>
        <begin position="12"/>
        <end position="33"/>
    </location>
</feature>
<evidence type="ECO:0000313" key="9">
    <source>
        <dbReference type="Proteomes" id="UP000216446"/>
    </source>
</evidence>
<dbReference type="AlphaFoldDB" id="A0A259TX21"/>
<feature type="transmembrane region" description="Helical" evidence="6">
    <location>
        <begin position="106"/>
        <end position="125"/>
    </location>
</feature>
<evidence type="ECO:0000313" key="8">
    <source>
        <dbReference type="EMBL" id="OZC02322.1"/>
    </source>
</evidence>
<evidence type="ECO:0000256" key="6">
    <source>
        <dbReference type="SAM" id="Phobius"/>
    </source>
</evidence>
<proteinExistence type="inferred from homology"/>
<feature type="transmembrane region" description="Helical" evidence="6">
    <location>
        <begin position="230"/>
        <end position="249"/>
    </location>
</feature>
<dbReference type="EMBL" id="MQWB01000001">
    <property type="protein sequence ID" value="OZC02322.1"/>
    <property type="molecule type" value="Genomic_DNA"/>
</dbReference>
<dbReference type="GO" id="GO:0016020">
    <property type="term" value="C:membrane"/>
    <property type="evidence" value="ECO:0007669"/>
    <property type="project" value="UniProtKB-SubCell"/>
</dbReference>
<feature type="transmembrane region" description="Helical" evidence="6">
    <location>
        <begin position="285"/>
        <end position="302"/>
    </location>
</feature>
<comment type="caution">
    <text evidence="8">The sequence shown here is derived from an EMBL/GenBank/DDBJ whole genome shotgun (WGS) entry which is preliminary data.</text>
</comment>
<organism evidence="8 9">
    <name type="scientific">Rubricoccus marinus</name>
    <dbReference type="NCBI Taxonomy" id="716817"/>
    <lineage>
        <taxon>Bacteria</taxon>
        <taxon>Pseudomonadati</taxon>
        <taxon>Rhodothermota</taxon>
        <taxon>Rhodothermia</taxon>
        <taxon>Rhodothermales</taxon>
        <taxon>Rubricoccaceae</taxon>
        <taxon>Rubricoccus</taxon>
    </lineage>
</organism>
<dbReference type="SUPFAM" id="SSF103481">
    <property type="entry name" value="Multidrug resistance efflux transporter EmrE"/>
    <property type="match status" value="2"/>
</dbReference>
<keyword evidence="3 6" id="KW-0812">Transmembrane</keyword>
<feature type="transmembrane region" description="Helical" evidence="6">
    <location>
        <begin position="137"/>
        <end position="155"/>
    </location>
</feature>
<comment type="similarity">
    <text evidence="2">Belongs to the EamA transporter family.</text>
</comment>
<keyword evidence="5 6" id="KW-0472">Membrane</keyword>
<keyword evidence="9" id="KW-1185">Reference proteome</keyword>
<gene>
    <name evidence="8" type="ORF">BSZ36_04620</name>
</gene>
<feature type="transmembrane region" description="Helical" evidence="6">
    <location>
        <begin position="196"/>
        <end position="218"/>
    </location>
</feature>
<dbReference type="FunCoup" id="A0A259TX21">
    <property type="interactions" value="93"/>
</dbReference>
<evidence type="ECO:0000256" key="1">
    <source>
        <dbReference type="ARBA" id="ARBA00004141"/>
    </source>
</evidence>
<feature type="domain" description="EamA" evidence="7">
    <location>
        <begin position="18"/>
        <end position="152"/>
    </location>
</feature>
<evidence type="ECO:0000259" key="7">
    <source>
        <dbReference type="Pfam" id="PF00892"/>
    </source>
</evidence>
<evidence type="ECO:0000256" key="5">
    <source>
        <dbReference type="ARBA" id="ARBA00023136"/>
    </source>
</evidence>
<dbReference type="InterPro" id="IPR050638">
    <property type="entry name" value="AA-Vitamin_Transporters"/>
</dbReference>
<sequence>MSDSPAVSRSPGWLAEAGLLFVVLVWGLNFAVIKVPLEVMGPFTVNLFRFAVALVTLGVLHAWDARKRHEPFWQALRTAPLAVVGLGLLAHVVYQTGFILGIDRLTAGMGALLMSTAPLWTALVAHASGVDRLRGAGWVGVGLGLLGAAFVVLGRDQDGEIAGTGLGIVLLLAGAFAWGLSTVLSKPVLARGISPIGLAFFGLLAAFPVLTAMGASGVATADWPRIGWEVWAALVFSGGLSIGAAYAIWNLAVRQIGPSRTALFSNLVPFAGVGAGALLLGESIVPLQVAGGVLVIAGLVVVRRS</sequence>
<evidence type="ECO:0000256" key="2">
    <source>
        <dbReference type="ARBA" id="ARBA00007362"/>
    </source>
</evidence>
<feature type="transmembrane region" description="Helical" evidence="6">
    <location>
        <begin position="161"/>
        <end position="184"/>
    </location>
</feature>
<keyword evidence="4 6" id="KW-1133">Transmembrane helix</keyword>